<dbReference type="OrthoDB" id="2143914at2759"/>
<evidence type="ECO:0000256" key="4">
    <source>
        <dbReference type="ARBA" id="ARBA00023125"/>
    </source>
</evidence>
<protein>
    <submittedName>
        <fullName evidence="9">Putative transcription factor MYB-HB-like family</fullName>
    </submittedName>
</protein>
<dbReference type="PROSITE" id="PS50090">
    <property type="entry name" value="MYB_LIKE"/>
    <property type="match status" value="1"/>
</dbReference>
<dbReference type="PROSITE" id="PS51294">
    <property type="entry name" value="HTH_MYB"/>
    <property type="match status" value="1"/>
</dbReference>
<keyword evidence="10" id="KW-1185">Reference proteome</keyword>
<feature type="domain" description="Myb-like" evidence="7">
    <location>
        <begin position="16"/>
        <end position="66"/>
    </location>
</feature>
<dbReference type="PANTHER" id="PTHR47997:SF75">
    <property type="entry name" value="MYB DOMAIN PROTEIN 55"/>
    <property type="match status" value="1"/>
</dbReference>
<accession>A0A6A4NL56</accession>
<keyword evidence="4" id="KW-0238">DNA-binding</keyword>
<evidence type="ECO:0000256" key="1">
    <source>
        <dbReference type="ARBA" id="ARBA00004123"/>
    </source>
</evidence>
<reference evidence="10" key="1">
    <citation type="journal article" date="2020" name="Nat. Commun.">
        <title>Genome sequence of the cluster root forming white lupin.</title>
        <authorList>
            <person name="Hufnagel B."/>
            <person name="Marques A."/>
            <person name="Soriano A."/>
            <person name="Marques L."/>
            <person name="Divol F."/>
            <person name="Doumas P."/>
            <person name="Sallet E."/>
            <person name="Mancinotti D."/>
            <person name="Carrere S."/>
            <person name="Marande W."/>
            <person name="Arribat S."/>
            <person name="Keller J."/>
            <person name="Huneau C."/>
            <person name="Blein T."/>
            <person name="Aime D."/>
            <person name="Laguerre M."/>
            <person name="Taylor J."/>
            <person name="Schubert V."/>
            <person name="Nelson M."/>
            <person name="Geu-Flores F."/>
            <person name="Crespi M."/>
            <person name="Gallardo-Guerrero K."/>
            <person name="Delaux P.-M."/>
            <person name="Salse J."/>
            <person name="Berges H."/>
            <person name="Guyot R."/>
            <person name="Gouzy J."/>
            <person name="Peret B."/>
        </authorList>
    </citation>
    <scope>NUCLEOTIDE SEQUENCE [LARGE SCALE GENOMIC DNA]</scope>
    <source>
        <strain evidence="10">cv. Amiga</strain>
    </source>
</reference>
<keyword evidence="5" id="KW-0804">Transcription</keyword>
<dbReference type="InterPro" id="IPR001005">
    <property type="entry name" value="SANT/Myb"/>
</dbReference>
<keyword evidence="6" id="KW-0539">Nucleus</keyword>
<feature type="domain" description="HTH myb-type" evidence="8">
    <location>
        <begin position="16"/>
        <end position="70"/>
    </location>
</feature>
<dbReference type="SMART" id="SM00717">
    <property type="entry name" value="SANT"/>
    <property type="match status" value="1"/>
</dbReference>
<gene>
    <name evidence="9" type="ORF">Lalb_Chr19g0133381</name>
</gene>
<keyword evidence="3" id="KW-0805">Transcription regulation</keyword>
<dbReference type="CDD" id="cd00167">
    <property type="entry name" value="SANT"/>
    <property type="match status" value="1"/>
</dbReference>
<proteinExistence type="predicted"/>
<dbReference type="SUPFAM" id="SSF46689">
    <property type="entry name" value="Homeodomain-like"/>
    <property type="match status" value="1"/>
</dbReference>
<evidence type="ECO:0000256" key="2">
    <source>
        <dbReference type="ARBA" id="ARBA00022737"/>
    </source>
</evidence>
<dbReference type="Gene3D" id="1.10.10.60">
    <property type="entry name" value="Homeodomain-like"/>
    <property type="match status" value="2"/>
</dbReference>
<evidence type="ECO:0000256" key="6">
    <source>
        <dbReference type="ARBA" id="ARBA00023242"/>
    </source>
</evidence>
<dbReference type="PANTHER" id="PTHR47997">
    <property type="entry name" value="MYB DOMAIN PROTEIN 55"/>
    <property type="match status" value="1"/>
</dbReference>
<keyword evidence="2" id="KW-0677">Repeat</keyword>
<dbReference type="GO" id="GO:0005634">
    <property type="term" value="C:nucleus"/>
    <property type="evidence" value="ECO:0007669"/>
    <property type="project" value="UniProtKB-SubCell"/>
</dbReference>
<dbReference type="GO" id="GO:0003677">
    <property type="term" value="F:DNA binding"/>
    <property type="evidence" value="ECO:0007669"/>
    <property type="project" value="UniProtKB-KW"/>
</dbReference>
<dbReference type="InterPro" id="IPR017930">
    <property type="entry name" value="Myb_dom"/>
</dbReference>
<dbReference type="AlphaFoldDB" id="A0A6A4NL56"/>
<comment type="subcellular location">
    <subcellularLocation>
        <location evidence="1">Nucleus</location>
    </subcellularLocation>
</comment>
<comment type="caution">
    <text evidence="9">The sequence shown here is derived from an EMBL/GenBank/DDBJ whole genome shotgun (WGS) entry which is preliminary data.</text>
</comment>
<evidence type="ECO:0000259" key="7">
    <source>
        <dbReference type="PROSITE" id="PS50090"/>
    </source>
</evidence>
<dbReference type="InterPro" id="IPR009057">
    <property type="entry name" value="Homeodomain-like_sf"/>
</dbReference>
<dbReference type="Pfam" id="PF00249">
    <property type="entry name" value="Myb_DNA-binding"/>
    <property type="match status" value="1"/>
</dbReference>
<dbReference type="Proteomes" id="UP000447434">
    <property type="component" value="Chromosome 19"/>
</dbReference>
<sequence>MRCGKSCRLRWVNYLRPDLKKGDFTKEEIETILKLHEAFGNKWSKIASHLPGRTDNEIKNVWNTHLKKRLANKKTSEITSNENKMGIYIAPSFISSSKPIFMNETLNPVIPTVGNVYDMKVSEVVMVKDPDEDLVKKSFNEFIDITKNSNQSSTSVSLQEAEKPNSLIEMPLEADYDLWKILDNIPIQLGQVGANKPPNFGQEGVHQDAETKMYLHDLGNDFGSDATKETNKDLCLENNNAIVELGMNPQPFDFYEIRKPESDSDIDLGYVHWWSSWPQNPSL</sequence>
<evidence type="ECO:0000259" key="8">
    <source>
        <dbReference type="PROSITE" id="PS51294"/>
    </source>
</evidence>
<evidence type="ECO:0000313" key="9">
    <source>
        <dbReference type="EMBL" id="KAE9592833.1"/>
    </source>
</evidence>
<organism evidence="9 10">
    <name type="scientific">Lupinus albus</name>
    <name type="common">White lupine</name>
    <name type="synonym">Lupinus termis</name>
    <dbReference type="NCBI Taxonomy" id="3870"/>
    <lineage>
        <taxon>Eukaryota</taxon>
        <taxon>Viridiplantae</taxon>
        <taxon>Streptophyta</taxon>
        <taxon>Embryophyta</taxon>
        <taxon>Tracheophyta</taxon>
        <taxon>Spermatophyta</taxon>
        <taxon>Magnoliopsida</taxon>
        <taxon>eudicotyledons</taxon>
        <taxon>Gunneridae</taxon>
        <taxon>Pentapetalae</taxon>
        <taxon>rosids</taxon>
        <taxon>fabids</taxon>
        <taxon>Fabales</taxon>
        <taxon>Fabaceae</taxon>
        <taxon>Papilionoideae</taxon>
        <taxon>50 kb inversion clade</taxon>
        <taxon>genistoids sensu lato</taxon>
        <taxon>core genistoids</taxon>
        <taxon>Genisteae</taxon>
        <taxon>Lupinus</taxon>
    </lineage>
</organism>
<dbReference type="EMBL" id="WOCE01000019">
    <property type="protein sequence ID" value="KAE9592833.1"/>
    <property type="molecule type" value="Genomic_DNA"/>
</dbReference>
<evidence type="ECO:0000256" key="3">
    <source>
        <dbReference type="ARBA" id="ARBA00023015"/>
    </source>
</evidence>
<name>A0A6A4NL56_LUPAL</name>
<evidence type="ECO:0000313" key="10">
    <source>
        <dbReference type="Proteomes" id="UP000447434"/>
    </source>
</evidence>
<dbReference type="InterPro" id="IPR051953">
    <property type="entry name" value="Plant_SW-associated_TFs"/>
</dbReference>
<evidence type="ECO:0000256" key="5">
    <source>
        <dbReference type="ARBA" id="ARBA00023163"/>
    </source>
</evidence>